<dbReference type="InterPro" id="IPR019800">
    <property type="entry name" value="Glyco_hydro_3_AS"/>
</dbReference>
<keyword evidence="4 9" id="KW-0378">Hydrolase</keyword>
<evidence type="ECO:0000256" key="5">
    <source>
        <dbReference type="ARBA" id="ARBA00023295"/>
    </source>
</evidence>
<organism evidence="9 10">
    <name type="scientific">Marinigracilibium pacificum</name>
    <dbReference type="NCBI Taxonomy" id="2729599"/>
    <lineage>
        <taxon>Bacteria</taxon>
        <taxon>Pseudomonadati</taxon>
        <taxon>Bacteroidota</taxon>
        <taxon>Cytophagia</taxon>
        <taxon>Cytophagales</taxon>
        <taxon>Flammeovirgaceae</taxon>
        <taxon>Marinigracilibium</taxon>
    </lineage>
</organism>
<keyword evidence="6" id="KW-0732">Signal</keyword>
<comment type="catalytic activity">
    <reaction evidence="1">
        <text>Hydrolysis of terminal non-reducing N-acetyl-D-hexosamine residues in N-acetyl-beta-D-hexosaminides.</text>
        <dbReference type="EC" id="3.2.1.52"/>
    </reaction>
</comment>
<dbReference type="InterPro" id="IPR001466">
    <property type="entry name" value="Beta-lactam-related"/>
</dbReference>
<comment type="caution">
    <text evidence="9">The sequence shown here is derived from an EMBL/GenBank/DDBJ whole genome shotgun (WGS) entry which is preliminary data.</text>
</comment>
<evidence type="ECO:0000256" key="3">
    <source>
        <dbReference type="ARBA" id="ARBA00012663"/>
    </source>
</evidence>
<protein>
    <recommendedName>
        <fullName evidence="3">beta-N-acetylhexosaminidase</fullName>
        <ecNumber evidence="3">3.2.1.52</ecNumber>
    </recommendedName>
</protein>
<dbReference type="InterPro" id="IPR012338">
    <property type="entry name" value="Beta-lactam/transpept-like"/>
</dbReference>
<feature type="domain" description="Glycoside hydrolase family 3 N-terminal" evidence="8">
    <location>
        <begin position="45"/>
        <end position="361"/>
    </location>
</feature>
<dbReference type="GO" id="GO:0004563">
    <property type="term" value="F:beta-N-acetylhexosaminidase activity"/>
    <property type="evidence" value="ECO:0007669"/>
    <property type="project" value="UniProtKB-EC"/>
</dbReference>
<dbReference type="Pfam" id="PF00144">
    <property type="entry name" value="Beta-lactamase"/>
    <property type="match status" value="1"/>
</dbReference>
<dbReference type="SUPFAM" id="SSF52279">
    <property type="entry name" value="Beta-D-glucan exohydrolase, C-terminal domain"/>
    <property type="match status" value="1"/>
</dbReference>
<evidence type="ECO:0000313" key="10">
    <source>
        <dbReference type="Proteomes" id="UP000559010"/>
    </source>
</evidence>
<dbReference type="SUPFAM" id="SSF56601">
    <property type="entry name" value="beta-lactamase/transpeptidase-like"/>
    <property type="match status" value="1"/>
</dbReference>
<dbReference type="InterPro" id="IPR036881">
    <property type="entry name" value="Glyco_hydro_3_C_sf"/>
</dbReference>
<evidence type="ECO:0000256" key="4">
    <source>
        <dbReference type="ARBA" id="ARBA00022801"/>
    </source>
</evidence>
<comment type="similarity">
    <text evidence="2">Belongs to the glycosyl hydrolase 3 family.</text>
</comment>
<dbReference type="Gene3D" id="3.40.50.1700">
    <property type="entry name" value="Glycoside hydrolase family 3 C-terminal domain"/>
    <property type="match status" value="1"/>
</dbReference>
<evidence type="ECO:0000259" key="8">
    <source>
        <dbReference type="Pfam" id="PF00933"/>
    </source>
</evidence>
<dbReference type="PROSITE" id="PS00775">
    <property type="entry name" value="GLYCOSYL_HYDROL_F3"/>
    <property type="match status" value="1"/>
</dbReference>
<dbReference type="EC" id="3.2.1.52" evidence="3"/>
<dbReference type="GO" id="GO:0009254">
    <property type="term" value="P:peptidoglycan turnover"/>
    <property type="evidence" value="ECO:0007669"/>
    <property type="project" value="TreeGrafter"/>
</dbReference>
<dbReference type="Pfam" id="PF00933">
    <property type="entry name" value="Glyco_hydro_3"/>
    <property type="match status" value="1"/>
</dbReference>
<feature type="domain" description="Beta-lactamase-related" evidence="7">
    <location>
        <begin position="594"/>
        <end position="951"/>
    </location>
</feature>
<evidence type="ECO:0000256" key="2">
    <source>
        <dbReference type="ARBA" id="ARBA00005336"/>
    </source>
</evidence>
<dbReference type="Gene3D" id="3.40.710.10">
    <property type="entry name" value="DD-peptidase/beta-lactamase superfamily"/>
    <property type="match status" value="1"/>
</dbReference>
<dbReference type="Proteomes" id="UP000559010">
    <property type="component" value="Unassembled WGS sequence"/>
</dbReference>
<accession>A0A848JBA0</accession>
<dbReference type="AlphaFoldDB" id="A0A848JBA0"/>
<keyword evidence="10" id="KW-1185">Reference proteome</keyword>
<evidence type="ECO:0000256" key="1">
    <source>
        <dbReference type="ARBA" id="ARBA00001231"/>
    </source>
</evidence>
<evidence type="ECO:0000313" key="9">
    <source>
        <dbReference type="EMBL" id="NMM50302.1"/>
    </source>
</evidence>
<keyword evidence="5" id="KW-0326">Glycosidase</keyword>
<feature type="chain" id="PRO_5032524623" description="beta-N-acetylhexosaminidase" evidence="6">
    <location>
        <begin position="22"/>
        <end position="982"/>
    </location>
</feature>
<evidence type="ECO:0000256" key="6">
    <source>
        <dbReference type="SAM" id="SignalP"/>
    </source>
</evidence>
<dbReference type="EMBL" id="JABBNU010000012">
    <property type="protein sequence ID" value="NMM50302.1"/>
    <property type="molecule type" value="Genomic_DNA"/>
</dbReference>
<dbReference type="GO" id="GO:0005975">
    <property type="term" value="P:carbohydrate metabolic process"/>
    <property type="evidence" value="ECO:0007669"/>
    <property type="project" value="InterPro"/>
</dbReference>
<feature type="signal peptide" evidence="6">
    <location>
        <begin position="1"/>
        <end position="21"/>
    </location>
</feature>
<gene>
    <name evidence="9" type="ORF">HH304_17975</name>
</gene>
<dbReference type="RefSeq" id="WP_169684668.1">
    <property type="nucleotide sequence ID" value="NZ_JABBNU010000012.1"/>
</dbReference>
<dbReference type="InterPro" id="IPR050226">
    <property type="entry name" value="NagZ_Beta-hexosaminidase"/>
</dbReference>
<evidence type="ECO:0000259" key="7">
    <source>
        <dbReference type="Pfam" id="PF00144"/>
    </source>
</evidence>
<reference evidence="9 10" key="1">
    <citation type="submission" date="2020-04" db="EMBL/GenBank/DDBJ databases">
        <title>Flammeovirgaceae bacterium KN852 isolated from deep sea.</title>
        <authorList>
            <person name="Zhang D.-C."/>
        </authorList>
    </citation>
    <scope>NUCLEOTIDE SEQUENCE [LARGE SCALE GENOMIC DNA]</scope>
    <source>
        <strain evidence="9 10">KN852</strain>
    </source>
</reference>
<sequence>MSKKFRLYFLLSLLTIFSLKAQDPLAAEDVQAQDKWVDSVFNSLTLEQRIGQLFMIAAYSNKGGDHQKFLDKMVTEYQIGGLITMQGGPGRQIHMLNRLQGEAKVPLLIGSDYEWGLSMRLDSTFTFPKQMTIGALRQNQHVYDMGAEIARQCKAVGVHINFAPVSDINNNPGNPVIGKRAFGEDRVNVALKSMTYMKGLQDNHIIATAKHFPGHGDTDKDSHLTLPVIKHDMFRLDSVELFPFKLLINEGAQGVMVAHLQVPELEASLNTPTTLSKNTVTNLLKEELKFNGLIITDALNMQGVAKFYQPGEVEVKALQAGNDILLFAEDVAIGIKKIVEAINSGDLTEERINYSVKKVLKAKYLVGLNNYTPATTENLDQKLFSAEAIKVRRRIYSGAMTVASNEKGNIPVKQLENTKIASLVVGPSRENTFQRYLSKYAKIDHYQLPKTGRGNTLFNELKTELSKYDVVIVGYHEVSDRKNSNYGIYGDHLELIKSIAKETKVIVTVFGSPYSLGQFEDFENVICTYEDNSMTQEIAPQVIFGAIDAEGRLPVTASPKFKQGTGVKTTSLNRLGFDVPENAGMDSKVLAKIDDIAKEAIHTQATPGCQVLVARKGKIIFEKAYGFMTYDSLTPVTNETVYDIASVTKVVATLQAVMLLHDYGLIDINATLDNYLPELQGKDKGQIVIKDLLSHQAGLKSFIPYWVKTMQDKKLIPELYSERPSQDYPLMVSDKLYGHKSLPDSIWHWTIDSEMRKKKDGKYDYKYSDLTFIFMHRLVESIINQPIEDFLYQNFYTPMGLGTTCYLASTTLNKEIIAPTAFDNNFRNTQIHGLVHDEGAALMGGVAGHAGLFSTAHELAVILQMNLNGGVYGGYRYLRSNTINEFSQPHFEDNRRGLGWDKPAEEEKYSPTSRYCSLKTYGHNGFTGTTVWVDPEFDLVYIFLSNRIYPDASNWTLMRNDIRTRIQDVIYESIFAYEKYKS</sequence>
<dbReference type="InterPro" id="IPR001764">
    <property type="entry name" value="Glyco_hydro_3_N"/>
</dbReference>
<dbReference type="PANTHER" id="PTHR30480">
    <property type="entry name" value="BETA-HEXOSAMINIDASE-RELATED"/>
    <property type="match status" value="1"/>
</dbReference>
<dbReference type="SUPFAM" id="SSF51445">
    <property type="entry name" value="(Trans)glycosidases"/>
    <property type="match status" value="1"/>
</dbReference>
<name>A0A848JBA0_9BACT</name>
<dbReference type="InterPro" id="IPR036962">
    <property type="entry name" value="Glyco_hydro_3_N_sf"/>
</dbReference>
<proteinExistence type="inferred from homology"/>
<dbReference type="PANTHER" id="PTHR30480:SF13">
    <property type="entry name" value="BETA-HEXOSAMINIDASE"/>
    <property type="match status" value="1"/>
</dbReference>
<dbReference type="InterPro" id="IPR017853">
    <property type="entry name" value="GH"/>
</dbReference>
<dbReference type="Gene3D" id="3.20.20.300">
    <property type="entry name" value="Glycoside hydrolase, family 3, N-terminal domain"/>
    <property type="match status" value="1"/>
</dbReference>